<dbReference type="RefSeq" id="WP_146395433.1">
    <property type="nucleotide sequence ID" value="NZ_SJPQ01000001.1"/>
</dbReference>
<name>A0A5C5ZQ57_9BACT</name>
<keyword evidence="1" id="KW-0732">Signal</keyword>
<feature type="chain" id="PRO_5022821144" evidence="1">
    <location>
        <begin position="21"/>
        <end position="125"/>
    </location>
</feature>
<feature type="signal peptide" evidence="1">
    <location>
        <begin position="1"/>
        <end position="20"/>
    </location>
</feature>
<evidence type="ECO:0000256" key="1">
    <source>
        <dbReference type="SAM" id="SignalP"/>
    </source>
</evidence>
<evidence type="ECO:0000313" key="2">
    <source>
        <dbReference type="EMBL" id="TWT89624.1"/>
    </source>
</evidence>
<dbReference type="AlphaFoldDB" id="A0A5C5ZQ57"/>
<organism evidence="2 3">
    <name type="scientific">Pseudobythopirellula maris</name>
    <dbReference type="NCBI Taxonomy" id="2527991"/>
    <lineage>
        <taxon>Bacteria</taxon>
        <taxon>Pseudomonadati</taxon>
        <taxon>Planctomycetota</taxon>
        <taxon>Planctomycetia</taxon>
        <taxon>Pirellulales</taxon>
        <taxon>Lacipirellulaceae</taxon>
        <taxon>Pseudobythopirellula</taxon>
    </lineage>
</organism>
<dbReference type="EMBL" id="SJPQ01000001">
    <property type="protein sequence ID" value="TWT89624.1"/>
    <property type="molecule type" value="Genomic_DNA"/>
</dbReference>
<keyword evidence="3" id="KW-1185">Reference proteome</keyword>
<comment type="caution">
    <text evidence="2">The sequence shown here is derived from an EMBL/GenBank/DDBJ whole genome shotgun (WGS) entry which is preliminary data.</text>
</comment>
<accession>A0A5C5ZQ57</accession>
<dbReference type="Proteomes" id="UP000315440">
    <property type="component" value="Unassembled WGS sequence"/>
</dbReference>
<proteinExistence type="predicted"/>
<sequence precursor="true">MKTLSTACLAGLAFASLANAQQLVQPQASDASFAYAPVSQVCCDEPSCCADPSCGCDDGCCGDGCCDPCGCGSSCSLLGECCLGEPFRLRDELLSSCSPWDFGMWTQIGYHSDRARASFADNDAL</sequence>
<reference evidence="2 3" key="1">
    <citation type="submission" date="2019-02" db="EMBL/GenBank/DDBJ databases">
        <title>Deep-cultivation of Planctomycetes and their phenomic and genomic characterization uncovers novel biology.</title>
        <authorList>
            <person name="Wiegand S."/>
            <person name="Jogler M."/>
            <person name="Boedeker C."/>
            <person name="Pinto D."/>
            <person name="Vollmers J."/>
            <person name="Rivas-Marin E."/>
            <person name="Kohn T."/>
            <person name="Peeters S.H."/>
            <person name="Heuer A."/>
            <person name="Rast P."/>
            <person name="Oberbeckmann S."/>
            <person name="Bunk B."/>
            <person name="Jeske O."/>
            <person name="Meyerdierks A."/>
            <person name="Storesund J.E."/>
            <person name="Kallscheuer N."/>
            <person name="Luecker S."/>
            <person name="Lage O.M."/>
            <person name="Pohl T."/>
            <person name="Merkel B.J."/>
            <person name="Hornburger P."/>
            <person name="Mueller R.-W."/>
            <person name="Bruemmer F."/>
            <person name="Labrenz M."/>
            <person name="Spormann A.M."/>
            <person name="Op Den Camp H."/>
            <person name="Overmann J."/>
            <person name="Amann R."/>
            <person name="Jetten M.S.M."/>
            <person name="Mascher T."/>
            <person name="Medema M.H."/>
            <person name="Devos D.P."/>
            <person name="Kaster A.-K."/>
            <person name="Ovreas L."/>
            <person name="Rohde M."/>
            <person name="Galperin M.Y."/>
            <person name="Jogler C."/>
        </authorList>
    </citation>
    <scope>NUCLEOTIDE SEQUENCE [LARGE SCALE GENOMIC DNA]</scope>
    <source>
        <strain evidence="2 3">Mal64</strain>
    </source>
</reference>
<protein>
    <submittedName>
        <fullName evidence="2">Uncharacterized protein</fullName>
    </submittedName>
</protein>
<evidence type="ECO:0000313" key="3">
    <source>
        <dbReference type="Proteomes" id="UP000315440"/>
    </source>
</evidence>
<gene>
    <name evidence="2" type="ORF">Mal64_00010</name>
</gene>